<protein>
    <submittedName>
        <fullName evidence="1">Cas system-associated protein</fullName>
    </submittedName>
</protein>
<proteinExistence type="predicted"/>
<organism evidence="1">
    <name type="scientific">Siphoviridae sp. ct3CA7</name>
    <dbReference type="NCBI Taxonomy" id="2823561"/>
    <lineage>
        <taxon>Viruses</taxon>
        <taxon>Duplodnaviria</taxon>
        <taxon>Heunggongvirae</taxon>
        <taxon>Uroviricota</taxon>
        <taxon>Caudoviricetes</taxon>
    </lineage>
</organism>
<reference evidence="1" key="1">
    <citation type="journal article" date="2021" name="Proc. Natl. Acad. Sci. U.S.A.">
        <title>A Catalog of Tens of Thousands of Viruses from Human Metagenomes Reveals Hidden Associations with Chronic Diseases.</title>
        <authorList>
            <person name="Tisza M.J."/>
            <person name="Buck C.B."/>
        </authorList>
    </citation>
    <scope>NUCLEOTIDE SEQUENCE</scope>
    <source>
        <strain evidence="1">Ct3CA7</strain>
    </source>
</reference>
<sequence length="248" mass="27481">MTSAQQLIYNTVGCPPIEGAKGKLLKPEPGICSITGEPQEITADARRALGENFTDHSLWRAHTGRVGPAALWCCSGKGALSPRMWSWVCAPGVDLPDSVEKAPWHVPGLCQTNRSNTRPIIDLLMQPPAGEWVMCIATSGQKHVLPYATTNHDGGTSTIRMEDTNIEINHTRFRWVFEETLNLRRMGVTAENIKNGAPGNAIKTRDQLENWHHASQRIEHMRTSPLVDLALWCITKPIMEDTNAYPTP</sequence>
<dbReference type="EMBL" id="BK014704">
    <property type="protein sequence ID" value="DAD68587.1"/>
    <property type="molecule type" value="Genomic_DNA"/>
</dbReference>
<evidence type="ECO:0000313" key="1">
    <source>
        <dbReference type="EMBL" id="DAD68587.1"/>
    </source>
</evidence>
<name>A0A8S5LFE4_9CAUD</name>
<accession>A0A8S5LFE4</accession>